<dbReference type="Pfam" id="PF01055">
    <property type="entry name" value="Glyco_hydro_31_2nd"/>
    <property type="match status" value="1"/>
</dbReference>
<sequence>KEDRYPIINNGGTNRWVSSFAIFPRNNIAGVCLDKAKREVIINDNEYNMSTTKYGVATFYYFIGEPKQIYSSFKKVRNQNEFFEAKPKYRLFELGWESWDALGWNTNQKTVKDILVKFLDNGYPIKWAITGSGFWEKGGTTTSFGKWGEKFSNPVTFKSWMHENDIKWMIGLRTNFIPANGPYYPKTKKRDRDLKVQYFNGNSLSSEALSKGYFLSDKMGDPLSITSSVFPIVPSYLLDGQKSAASDWFQFQYEKWDVDGIKEDTMMDLDSITNIYNLPVLEISRKT</sequence>
<feature type="non-terminal residue" evidence="3">
    <location>
        <position position="1"/>
    </location>
</feature>
<dbReference type="InterPro" id="IPR017853">
    <property type="entry name" value="GH"/>
</dbReference>
<dbReference type="GO" id="GO:0005975">
    <property type="term" value="P:carbohydrate metabolic process"/>
    <property type="evidence" value="ECO:0007669"/>
    <property type="project" value="InterPro"/>
</dbReference>
<dbReference type="SUPFAM" id="SSF51445">
    <property type="entry name" value="(Trans)glycosidases"/>
    <property type="match status" value="1"/>
</dbReference>
<evidence type="ECO:0000256" key="1">
    <source>
        <dbReference type="ARBA" id="ARBA00007806"/>
    </source>
</evidence>
<dbReference type="InterPro" id="IPR000322">
    <property type="entry name" value="Glyco_hydro_31_TIM"/>
</dbReference>
<name>X1BUP4_9ZZZZ</name>
<feature type="non-terminal residue" evidence="3">
    <location>
        <position position="287"/>
    </location>
</feature>
<evidence type="ECO:0000259" key="2">
    <source>
        <dbReference type="Pfam" id="PF01055"/>
    </source>
</evidence>
<protein>
    <recommendedName>
        <fullName evidence="2">Glycoside hydrolase family 31 TIM barrel domain-containing protein</fullName>
    </recommendedName>
</protein>
<reference evidence="3" key="1">
    <citation type="journal article" date="2014" name="Front. Microbiol.">
        <title>High frequency of phylogenetically diverse reductive dehalogenase-homologous genes in deep subseafloor sedimentary metagenomes.</title>
        <authorList>
            <person name="Kawai M."/>
            <person name="Futagami T."/>
            <person name="Toyoda A."/>
            <person name="Takaki Y."/>
            <person name="Nishi S."/>
            <person name="Hori S."/>
            <person name="Arai W."/>
            <person name="Tsubouchi T."/>
            <person name="Morono Y."/>
            <person name="Uchiyama I."/>
            <person name="Ito T."/>
            <person name="Fujiyama A."/>
            <person name="Inagaki F."/>
            <person name="Takami H."/>
        </authorList>
    </citation>
    <scope>NUCLEOTIDE SEQUENCE</scope>
    <source>
        <strain evidence="3">Expedition CK06-06</strain>
    </source>
</reference>
<evidence type="ECO:0000313" key="3">
    <source>
        <dbReference type="EMBL" id="GAG98785.1"/>
    </source>
</evidence>
<accession>X1BUP4</accession>
<feature type="domain" description="Glycoside hydrolase family 31 TIM barrel" evidence="2">
    <location>
        <begin position="104"/>
        <end position="264"/>
    </location>
</feature>
<organism evidence="3">
    <name type="scientific">marine sediment metagenome</name>
    <dbReference type="NCBI Taxonomy" id="412755"/>
    <lineage>
        <taxon>unclassified sequences</taxon>
        <taxon>metagenomes</taxon>
        <taxon>ecological metagenomes</taxon>
    </lineage>
</organism>
<comment type="caution">
    <text evidence="3">The sequence shown here is derived from an EMBL/GenBank/DDBJ whole genome shotgun (WGS) entry which is preliminary data.</text>
</comment>
<dbReference type="GO" id="GO:0004553">
    <property type="term" value="F:hydrolase activity, hydrolyzing O-glycosyl compounds"/>
    <property type="evidence" value="ECO:0007669"/>
    <property type="project" value="InterPro"/>
</dbReference>
<comment type="similarity">
    <text evidence="1">Belongs to the glycosyl hydrolase 31 family.</text>
</comment>
<proteinExistence type="inferred from homology"/>
<gene>
    <name evidence="3" type="ORF">S01H4_41387</name>
</gene>
<dbReference type="Gene3D" id="3.20.20.80">
    <property type="entry name" value="Glycosidases"/>
    <property type="match status" value="1"/>
</dbReference>
<dbReference type="EMBL" id="BART01022630">
    <property type="protein sequence ID" value="GAG98785.1"/>
    <property type="molecule type" value="Genomic_DNA"/>
</dbReference>
<dbReference type="AlphaFoldDB" id="X1BUP4"/>